<dbReference type="OrthoDB" id="9792756at2"/>
<dbReference type="Proteomes" id="UP000007509">
    <property type="component" value="Unassembled WGS sequence"/>
</dbReference>
<evidence type="ECO:0000313" key="2">
    <source>
        <dbReference type="Proteomes" id="UP000007509"/>
    </source>
</evidence>
<dbReference type="SUPFAM" id="SSF51197">
    <property type="entry name" value="Clavaminate synthase-like"/>
    <property type="match status" value="1"/>
</dbReference>
<dbReference type="PANTHER" id="PTHR34986">
    <property type="entry name" value="EVOLVED BETA-GALACTOSIDASE SUBUNIT BETA"/>
    <property type="match status" value="1"/>
</dbReference>
<dbReference type="PATRIC" id="fig|1144316.3.peg.794"/>
<dbReference type="PANTHER" id="PTHR34986:SF1">
    <property type="entry name" value="PROTEIN YIAL"/>
    <property type="match status" value="1"/>
</dbReference>
<dbReference type="InterPro" id="IPR037012">
    <property type="entry name" value="NanQ/TabA/YiaL_sf"/>
</dbReference>
<dbReference type="AlphaFoldDB" id="J2KP99"/>
<reference evidence="1 2" key="1">
    <citation type="journal article" date="2012" name="J. Bacteriol.">
        <title>Twenty-one genome sequences from Pseudomonas species and 19 genome sequences from diverse bacteria isolated from the rhizosphere and endosphere of Populus deltoides.</title>
        <authorList>
            <person name="Brown S.D."/>
            <person name="Utturkar S.M."/>
            <person name="Klingeman D.M."/>
            <person name="Johnson C.M."/>
            <person name="Martin S.L."/>
            <person name="Land M.L."/>
            <person name="Lu T.Y."/>
            <person name="Schadt C.W."/>
            <person name="Doktycz M.J."/>
            <person name="Pelletier D.A."/>
        </authorList>
    </citation>
    <scope>NUCLEOTIDE SEQUENCE [LARGE SCALE GENOMIC DNA]</scope>
    <source>
        <strain evidence="1 2">CF314</strain>
    </source>
</reference>
<keyword evidence="2" id="KW-1185">Reference proteome</keyword>
<dbReference type="Pfam" id="PF04074">
    <property type="entry name" value="DUF386"/>
    <property type="match status" value="1"/>
</dbReference>
<name>J2KP99_9FLAO</name>
<dbReference type="Gene3D" id="2.60.120.370">
    <property type="entry name" value="YhcH/YjgK/YiaL"/>
    <property type="match status" value="1"/>
</dbReference>
<sequence length="142" mass="16858">MIFDRIEKINEYGLDLNFIVDDLKQKKFVKGKYNIDEPNFFGIDLEYITKDSKEGIWEAHRKYLDIHIILEGKEIIEIADINEAESTKEYEDDYELFNSIAQHKIYLRPGYFLILFPHEVHKTSVKTDEAIAVKKKVFKKLL</sequence>
<gene>
    <name evidence="1" type="ORF">PMI13_00783</name>
</gene>
<accession>J2KP99</accession>
<comment type="caution">
    <text evidence="1">The sequence shown here is derived from an EMBL/GenBank/DDBJ whole genome shotgun (WGS) entry which is preliminary data.</text>
</comment>
<dbReference type="GO" id="GO:0005829">
    <property type="term" value="C:cytosol"/>
    <property type="evidence" value="ECO:0007669"/>
    <property type="project" value="TreeGrafter"/>
</dbReference>
<proteinExistence type="predicted"/>
<dbReference type="NCBIfam" id="TIGR00022">
    <property type="entry name" value="YhcH/YjgK/YiaL family protein"/>
    <property type="match status" value="1"/>
</dbReference>
<evidence type="ECO:0008006" key="3">
    <source>
        <dbReference type="Google" id="ProtNLM"/>
    </source>
</evidence>
<dbReference type="RefSeq" id="WP_007840876.1">
    <property type="nucleotide sequence ID" value="NZ_AKJY01000012.1"/>
</dbReference>
<organism evidence="1 2">
    <name type="scientific">Chryseobacterium populi</name>
    <dbReference type="NCBI Taxonomy" id="1144316"/>
    <lineage>
        <taxon>Bacteria</taxon>
        <taxon>Pseudomonadati</taxon>
        <taxon>Bacteroidota</taxon>
        <taxon>Flavobacteriia</taxon>
        <taxon>Flavobacteriales</taxon>
        <taxon>Weeksellaceae</taxon>
        <taxon>Chryseobacterium group</taxon>
        <taxon>Chryseobacterium</taxon>
    </lineage>
</organism>
<dbReference type="EMBL" id="AKJY01000012">
    <property type="protein sequence ID" value="EJL74903.1"/>
    <property type="molecule type" value="Genomic_DNA"/>
</dbReference>
<dbReference type="InterPro" id="IPR004375">
    <property type="entry name" value="NanQ/TabA/YiaL"/>
</dbReference>
<protein>
    <recommendedName>
        <fullName evidence="3">YhcH/YjgK/YiaL family protein</fullName>
    </recommendedName>
</protein>
<evidence type="ECO:0000313" key="1">
    <source>
        <dbReference type="EMBL" id="EJL74903.1"/>
    </source>
</evidence>